<reference evidence="3 4" key="1">
    <citation type="submission" date="2019-10" db="EMBL/GenBank/DDBJ databases">
        <title>Comparative genomics of sulfur disproportionating microorganisms.</title>
        <authorList>
            <person name="Ward L.M."/>
            <person name="Bertran E."/>
            <person name="Johnston D."/>
        </authorList>
    </citation>
    <scope>NUCLEOTIDE SEQUENCE [LARGE SCALE GENOMIC DNA]</scope>
    <source>
        <strain evidence="3 4">DSM 14055</strain>
    </source>
</reference>
<keyword evidence="1" id="KW-0051">Antiviral defense</keyword>
<dbReference type="PANTHER" id="PTHR36700">
    <property type="entry name" value="CRISPR SYSTEM CMR SUBUNIT CMR4"/>
    <property type="match status" value="1"/>
</dbReference>
<dbReference type="PANTHER" id="PTHR36700:SF1">
    <property type="entry name" value="CRISPR SYSTEM CMR SUBUNIT CMR4"/>
    <property type="match status" value="1"/>
</dbReference>
<sequence>MSREKNKKQFFVCRYLMMTVDPVHIGTGGYRLGRVDLSIVREPGTRLPKIPGTSFNGAIRSYAAYRYGKRRCAGQGQPREGNEGHCGRPTCPICYTFGTAREEGGGFSGVVSIGDARLLLFPAYSMTGPVWVSTRNILEEAGWKADPVNPPATTMDWDRPLNLGWLMIEKTGKVSIEPPAAWRNVKEWLEVRDRIVLLPEKLFSQVVNSNLEVRTSVSIDPETGAAQEGALFTYEAIPRATFLWMDVIVDDYRQAFPSRQRLDEWKRILEGKDEAAKKKLLARWGLWKENGGNEVHDKTVEKALGWVKSDIEHYSSGSLPQNTGSWRFEPAKGDDRPSDVVAAALEWLEHLGIGGMGTRGFGRIRMIGGEVR</sequence>
<dbReference type="InterPro" id="IPR005537">
    <property type="entry name" value="RAMP_III_fam"/>
</dbReference>
<proteinExistence type="predicted"/>
<comment type="caution">
    <text evidence="3">The sequence shown here is derived from an EMBL/GenBank/DDBJ whole genome shotgun (WGS) entry which is preliminary data.</text>
</comment>
<dbReference type="OrthoDB" id="9789361at2"/>
<dbReference type="InterPro" id="IPR013410">
    <property type="entry name" value="CRISPR-assoc_RAMP_Cmr4"/>
</dbReference>
<dbReference type="EMBL" id="WHYR01000019">
    <property type="protein sequence ID" value="MQL52301.1"/>
    <property type="molecule type" value="Genomic_DNA"/>
</dbReference>
<evidence type="ECO:0000313" key="4">
    <source>
        <dbReference type="Proteomes" id="UP000441717"/>
    </source>
</evidence>
<evidence type="ECO:0000256" key="1">
    <source>
        <dbReference type="ARBA" id="ARBA00023118"/>
    </source>
</evidence>
<keyword evidence="4" id="KW-1185">Reference proteome</keyword>
<feature type="domain" description="CRISPR type III-associated protein" evidence="2">
    <location>
        <begin position="19"/>
        <end position="365"/>
    </location>
</feature>
<dbReference type="RefSeq" id="WP_152946232.1">
    <property type="nucleotide sequence ID" value="NZ_WHYR01000019.1"/>
</dbReference>
<accession>A0A6N7IQV5</accession>
<dbReference type="GO" id="GO:0051607">
    <property type="term" value="P:defense response to virus"/>
    <property type="evidence" value="ECO:0007669"/>
    <property type="project" value="UniProtKB-KW"/>
</dbReference>
<evidence type="ECO:0000259" key="2">
    <source>
        <dbReference type="Pfam" id="PF03787"/>
    </source>
</evidence>
<dbReference type="Proteomes" id="UP000441717">
    <property type="component" value="Unassembled WGS sequence"/>
</dbReference>
<gene>
    <name evidence="3" type="ORF">GFC01_08460</name>
</gene>
<dbReference type="Pfam" id="PF03787">
    <property type="entry name" value="RAMPs"/>
    <property type="match status" value="1"/>
</dbReference>
<protein>
    <submittedName>
        <fullName evidence="3">Type III-B CRISPR module RAMP protein Cmr4</fullName>
    </submittedName>
</protein>
<organism evidence="3 4">
    <name type="scientific">Desulfofundulus thermobenzoicus</name>
    <dbReference type="NCBI Taxonomy" id="29376"/>
    <lineage>
        <taxon>Bacteria</taxon>
        <taxon>Bacillati</taxon>
        <taxon>Bacillota</taxon>
        <taxon>Clostridia</taxon>
        <taxon>Eubacteriales</taxon>
        <taxon>Peptococcaceae</taxon>
        <taxon>Desulfofundulus</taxon>
    </lineage>
</organism>
<evidence type="ECO:0000313" key="3">
    <source>
        <dbReference type="EMBL" id="MQL52301.1"/>
    </source>
</evidence>
<dbReference type="AlphaFoldDB" id="A0A6N7IQV5"/>
<name>A0A6N7IQV5_9FIRM</name>